<dbReference type="Gene3D" id="3.30.300.30">
    <property type="match status" value="3"/>
</dbReference>
<keyword evidence="4" id="KW-0436">Ligase</keyword>
<dbReference type="FunFam" id="3.40.50.980:FF:000001">
    <property type="entry name" value="Non-ribosomal peptide synthetase"/>
    <property type="match status" value="2"/>
</dbReference>
<evidence type="ECO:0000256" key="1">
    <source>
        <dbReference type="ARBA" id="ARBA00004924"/>
    </source>
</evidence>
<dbReference type="Gene3D" id="1.10.1200.10">
    <property type="entry name" value="ACP-like"/>
    <property type="match status" value="6"/>
</dbReference>
<dbReference type="EMBL" id="JAVRQU010000010">
    <property type="protein sequence ID" value="KAK5697898.1"/>
    <property type="molecule type" value="Genomic_DNA"/>
</dbReference>
<evidence type="ECO:0000259" key="6">
    <source>
        <dbReference type="PROSITE" id="PS50075"/>
    </source>
</evidence>
<feature type="domain" description="Carrier" evidence="6">
    <location>
        <begin position="3761"/>
        <end position="3834"/>
    </location>
</feature>
<dbReference type="InterPro" id="IPR045851">
    <property type="entry name" value="AMP-bd_C_sf"/>
</dbReference>
<dbReference type="InterPro" id="IPR001242">
    <property type="entry name" value="Condensation_dom"/>
</dbReference>
<evidence type="ECO:0000313" key="7">
    <source>
        <dbReference type="EMBL" id="KAK5697898.1"/>
    </source>
</evidence>
<dbReference type="InterPro" id="IPR009081">
    <property type="entry name" value="PP-bd_ACP"/>
</dbReference>
<dbReference type="NCBIfam" id="TIGR01733">
    <property type="entry name" value="AA-adenyl-dom"/>
    <property type="match status" value="3"/>
</dbReference>
<dbReference type="PROSITE" id="PS50075">
    <property type="entry name" value="CARRIER"/>
    <property type="match status" value="6"/>
</dbReference>
<feature type="domain" description="Carrier" evidence="6">
    <location>
        <begin position="4315"/>
        <end position="4391"/>
    </location>
</feature>
<dbReference type="InterPro" id="IPR023213">
    <property type="entry name" value="CAT-like_dom_sf"/>
</dbReference>
<dbReference type="GO" id="GO:0016874">
    <property type="term" value="F:ligase activity"/>
    <property type="evidence" value="ECO:0007669"/>
    <property type="project" value="UniProtKB-KW"/>
</dbReference>
<protein>
    <submittedName>
        <fullName evidence="7">NRPS protein</fullName>
    </submittedName>
</protein>
<dbReference type="GO" id="GO:0031177">
    <property type="term" value="F:phosphopantetheine binding"/>
    <property type="evidence" value="ECO:0007669"/>
    <property type="project" value="InterPro"/>
</dbReference>
<feature type="domain" description="Carrier" evidence="6">
    <location>
        <begin position="530"/>
        <end position="604"/>
    </location>
</feature>
<organism evidence="7 8">
    <name type="scientific">Elasticomyces elasticus</name>
    <dbReference type="NCBI Taxonomy" id="574655"/>
    <lineage>
        <taxon>Eukaryota</taxon>
        <taxon>Fungi</taxon>
        <taxon>Dikarya</taxon>
        <taxon>Ascomycota</taxon>
        <taxon>Pezizomycotina</taxon>
        <taxon>Dothideomycetes</taxon>
        <taxon>Dothideomycetidae</taxon>
        <taxon>Mycosphaerellales</taxon>
        <taxon>Teratosphaeriaceae</taxon>
        <taxon>Elasticomyces</taxon>
    </lineage>
</organism>
<dbReference type="GO" id="GO:0043041">
    <property type="term" value="P:amino acid activation for nonribosomal peptide biosynthetic process"/>
    <property type="evidence" value="ECO:0007669"/>
    <property type="project" value="TreeGrafter"/>
</dbReference>
<name>A0AAN7W3S8_9PEZI</name>
<dbReference type="CDD" id="cd05918">
    <property type="entry name" value="A_NRPS_SidN3_like"/>
    <property type="match status" value="3"/>
</dbReference>
<dbReference type="SUPFAM" id="SSF52777">
    <property type="entry name" value="CoA-dependent acyltransferases"/>
    <property type="match status" value="12"/>
</dbReference>
<dbReference type="PANTHER" id="PTHR45527:SF1">
    <property type="entry name" value="FATTY ACID SYNTHASE"/>
    <property type="match status" value="1"/>
</dbReference>
<sequence>MALSILNPNPQSLPGPTLLHDLIAQSAQEDSLAIDFERYDGVREQLTYADLHNRSNALSSWLMAQRKATATQATARFIVPLYIPQSADLYTAQLAVLKAGGAFCPITLDVPEERLRFILEDISATLILTTSELSQQLPMLDTVEQVLVDSIDHDGFTSPSDILIQPSQAAYIMYTSGSTGTPKGVIISHSAATQALLAHDRHIPAFKRFLQFANPTFDVSVFEIFFPLFRGATLVACDRKRLLNDLPGVIRNLNVDAAELTPSVASSLLGSRSSVPGLDTLLTIGEMLQKSVVEEFGGDDADASILYGMYGPTEATIHCTLQTTCSKDMAVRNIGVPLETVSAFIVRPADDTSNTAIVEIVEIGGEGELAVGGYQLADGYLNRDEQTKAVFVCHPQHGRLYRTGDRARMTPNGTIECLGRISSGQVKLRGQGQRIELGEIEYAAAQSPHCRSAVVEVASGLLVAFCVSTSDSVSADDIRQTCQKWLPAYMVPHDILLLDALPYMPSGKVDRKALHKLHLDRQQVALPEQSLPNEKNDKIAAILTKVLQTTVSASTGLPSLGIDSLSAIRIAGELRRAGYAQIDASTVLEAQTVSELADHMAQAENAEIEGFSDWTELRASIDGHLHLAGVVDDVVDVFPCTPTQAAMLSETARDAQAYCNTVCLEVRGGVDTTQLYSALHDLSQFHPLLRSGFVATDRASTGYATIVWGLLQPTQIKMVMEAESVFSLDCEIDLQRPCRFQIHTSGDQLFVTLHVHHALYDQWSIDILKVDLSLLLQHRELGAARSFRNVAAFYAPSKSIKAAEELFWQDYLRDMTVTPIPNLTGRTLAAHLRRTSLVCESTNVAAMRAQSRDLGCSLPAVYQTAFAYLLSCYCGSSDVMFGTVVSGRQMPVEGIEAIFGPCLATLPFRVDTASARTCRELMLQVHGSNRSLQRNATTPLVEIKKSSTCAADQALFDTLFVWQETSIREDASEALVTELESIDSHEFTLVLEVEPSAAGPLLMRATFQQRLLPQAQVDTMLRQVECIAAHLLAHPDALVQSLSSALPPRLLSIANAKPASCATSCGIVGAIETQAKECPDAPALLFARSINNGIADTEAVTYAHLNGRANALAQHLRILGVLPGDLVCICMEKSIELYITLLAILKAGVGYLPLLPDTPQGRVKSVLEQAKVKLSICDASSAELLRTDRDTLTVDISEINLAHESAYNLVLPYNGSDIAYMVFTSGSTGEPKGVAVTYDNLNGNLAALAELYPTRTDDRLLQACSHAFDVSVFEIFFALTQGLCLCSATKTTLFSDLEASIRALDITHLSLTPTVAALVDPINVPSVRFLVTAGEAVTDLVHERWAGKGLHQGYGPSETTNICSVQMDVLPEHAIANVGPPLRNTSAFVVALDKPFELLPAGAVGELVFGGEQVFRGYVGREDLNAIKLLDHHTYGRLYRSGDVGRILYDGSILISGRVDDQVKIRGNRIELGEINNALLQHASVRDCTTLVHGESGAEQQLLTFWVPVCHLDEMKRQPSIYDADDASTVQLFVHLEDKLPSYMIPSTLIPVTSLPLTSQTKLDRRLLLQILSSADETRRTSFSRRTHEDVDDQDWSPEEHTVAETLAGILRISKATIGRTSSFFALGLNSLSAIAFARALGSRTGVRIGIDTVMRRSTVARLAAVLTTSGEALPKIAETDKVDVFSPSFVAGVVEQCEGRGLVVERILPCTPLQEAMLSASMASGTDAYSTTLTYRLRCDSDRLWACWIGAVARHDILRTHFVESDSSQYPFAQVTVSQDHRESYTSRTDDEPVDVGTNTGTISMLRPWAAKITNSSDGSLFTLRMHHAIYDGNSIAIMLEDVEKLYNNQVMAPPTSFEPFLAKALTHRNAESIAYWSKQLETFEPKPFPKAAGSSDTFYKTPQHVMNNNLHEIEIFCRRHGVTALSILQAAWAKVLATCQESDDICFGNVVSGRTVEVDDVEALVFPCFNTVPVRTDLRRCPNNLKLIRHLHATNISNTSFQLAPLRRLQALSRYPQRHLFDSLMLLQPPERSLDDQIWQQMDESGVMDMPSILEITKVNDQYFVAMHFSGSYMSDDLAKKLVEAFIASASVCLTYSSAKVSDLSPYPSEQIAGSLRPLQSTESHVAAEDNVAEAWSVDELHVRDVFAELSRVDPKNITKSTSMYRLGLDSLNAAQVAARLRSQGHHVTVGDIMEGLTPRAIGTTLSRKSLEDQSGNEFDGVSYLQAFDEAHRGHTASRLGVDASDVQAVRPCTPLQCGMLAQSMSTEAGLYINHITYEVPNSCDLTQLSRAWAMVQHKHQALRLGFVRSEDILTPFLSVIWSPAAVAAPDITISSNGELGVLEKRATQTIKGQLHRPVWRVTLLNEQGRYFMMLSIHHALYDAEGLQYILGDLQYAVLDQMYTAELGIDSLLVSASNWSAEQQSSDERYWKNVMLDASFAKFPDMSPKVVEHTALHAIDHVCSLGASSLEEYCKSQNCTVQAVGQAIWASLLSAYLGESLVCFGTVFSNRAASQNQATAFPCMSTIPVACSTDKSMQSIITDMVDCNSAAQRHRLTPLADIQRYAGDAQRALFDTVFVYQKTAAAIEPFRWPTFRETASVDYSASLELELCPDGKVALRLTVDSSKVPADQAQIMVSQYEHMLATLVDPTTSCPDPLISAVPAKEPRLPSKVALLHQLVEMTARELPTALALEFVNSTNDIGRWSYRQLDELGNQVAHLLRHHGVKPSSIVAVRMDKCPEASFAFLGILKAGCSFLALDPDLPQSRQAFILDDSNAAALITDQDTKDHRNGIPTIQLTERLLLHYPSESVSPTSQDSSNTCYVLYTSGTTGTPKGCEISHDSAVQAMLAFQVLFQGHWTSSSRWLQFASYWFDVSILEHFWSWSVGITLVGAPRDLVLNDIAAFMQEQRITQIDLTPSLARLVHPDEVPSLHGGVFITGGEALKQEIIDAWGHRLTVCNGYGPTEATIGVTMNTFIGPDAKPSNIGKQFDNVGTYVLDANSDRVVLRGAVGELAISGSLVGKGYLNRPDLTAKAFPTLSHSGERIYRTGDLVRLLADGSFSFIGRKDMQAKIRGQRFETGEVDSIVKASSDMIENSVSMVVADEGGVKQTLVTFVTLKSSDRTVEVHILHTDEAGTALKDAMKCCKQHLPGYMTPTHILPLSKLPLTVNNKEDTKGLAALYRSLEILELQALTRGQKHTEPLTDAERRVGDILCDMLGIEVEVLHHDSNIFSLGMSSVSAISFASLLKRKGYRLASIAMLMRNSTLGQLTNALTHNDKNGQELTGLVQQARLMIAAFSRQHRATVARQLSVETSAIETITPCTPLQAGLLLDSLRDPQKPYFNKFLYRLHDVNLHRLRRAVQLMAPVLQLLRTKFVQTEGGFASVVMRQAETIWSDCTDTNQTTYEALDNQRDEWLTTNDENLIQPLRIAVSGESNNRMLAIFVHHALYDGIAWDLFMDKLAETYLHDTSPDSGPDFTTLLAYGPLSQQPDASAFWKERLFGLQPTPLHRVGPKDGERMTATAGVVIRKGTQTEVMRKQLSVSHQALVQTCFEAALQHSLDQVSVYGQVYSGRAIEFEGADRCIGPMFNTLPLAINFVPKESWRDHVVRCHDSNVKLLPYQHTSLRDIRKWCGLDPTIPAFDVLFVFQHQTKQPVAEKHDLWHDEEQDSQPSYPLAFEVTMGPDGTLDVAAVALRSVADEAMLSELLVKFGEALNKILEQPDNIISEDFKVSHKARETEPDNTRPLPDMNGVHDFVWSEGALILRRAVAGLSSIDVESVDEHSTIFTLGLDSIDAVRLSSIAKKAGVPLSVSQILRAQTIPKMMDATRESTSTPNKRSHESRLRIAENELTKIVSAELRDMAAIVRVLPATPNQEALLADMLRSGYRDYYNHDILRLREDVDLERYKAAWQSVIDSAPILRTGFLQLANIHTDATFAQIVWQPRPLRYTEFTSTSTALTSVTQEVSADDKTATPMRLSLINEGSVRYLVLSLAHAQYDGHSLALLHEDVRAAYYQNLRPRPCYDLLIQTALEATVDEARSFWASHLSGVELRTFPHREENALVDTYRSERASRLAASTVRSFCKQHGISMQALAQTCWSVLLSHYVRSFEVVFGVVLACRDSEEAEQMMFPAMNTVPMRTSLHGSRLDMLKYLQSTTDDMRAYQRTPLRTIQAACVQAGSLPAGRRLFDTLFIYQHRPEATSNGEEPLYDSIGGNSSVEYPVAVEMEVLGDEVLMRAACKSSVLDEQGTVDLLQYLDEVLSAIVEHPAEPTVSFNESEASICGLPAFVLESQEDATDASQPISDADTMQETQELSETACSIRETLAQVARLPIDDVPPTAAIESLGIDSISAIKVATLLRRQGISLTVSEILQAKTTIKMAKAADTKSPFSTAESVPSAQVIAKALDARSLTTLPGSSSIDQSTVESTLPATAGQIYMVKIWQASDGQLFYPTFGYELKGGFDVEQLRRAWQDLSARHGILRTVVHETGDDIMPLLQVVLKEVKNSFTAEDEEHRPDHGQPMVALHGFQEHNAWRLELNIHHALYDAVSLPILIQDFKALLARVSPQQASVVYPDFLALSVSADSRETRKKFWTSYLRDITPLQLRQPEASGQQKRIELFKPGLFPDVSKLERLSRKQGVTVQALVFAAYAKLYASLATASTYAKDEGSDVVLGIYLSNRSHVPDLDKLAAPTLNLVPLLIRSASEKSLLELAKQVQIDLGIIGSAQNSAVGLWEIAEWTGVRVDTFVNFIKLPEQSEDIEDEGGVAITELDERRTTEYARVAEPKDVGAKAPLSGLEKTALGDAYLFSVDLEATVTHGALDVGLFAPEEMLGLEKGEKVLAELRDMLGGLV</sequence>
<dbReference type="PANTHER" id="PTHR45527">
    <property type="entry name" value="NONRIBOSOMAL PEPTIDE SYNTHETASE"/>
    <property type="match status" value="1"/>
</dbReference>
<dbReference type="PROSITE" id="PS00455">
    <property type="entry name" value="AMP_BINDING"/>
    <property type="match status" value="3"/>
</dbReference>
<dbReference type="Pfam" id="PF00550">
    <property type="entry name" value="PP-binding"/>
    <property type="match status" value="6"/>
</dbReference>
<dbReference type="SMART" id="SM00823">
    <property type="entry name" value="PKS_PP"/>
    <property type="match status" value="5"/>
</dbReference>
<dbReference type="InterPro" id="IPR006162">
    <property type="entry name" value="Ppantetheine_attach_site"/>
</dbReference>
<proteinExistence type="inferred from homology"/>
<dbReference type="Gene3D" id="3.30.559.10">
    <property type="entry name" value="Chloramphenicol acetyltransferase-like domain"/>
    <property type="match status" value="6"/>
</dbReference>
<dbReference type="Pfam" id="PF00668">
    <property type="entry name" value="Condensation"/>
    <property type="match status" value="6"/>
</dbReference>
<evidence type="ECO:0000256" key="3">
    <source>
        <dbReference type="ARBA" id="ARBA00022553"/>
    </source>
</evidence>
<dbReference type="InterPro" id="IPR042099">
    <property type="entry name" value="ANL_N_sf"/>
</dbReference>
<dbReference type="SUPFAM" id="SSF56801">
    <property type="entry name" value="Acetyl-CoA synthetase-like"/>
    <property type="match status" value="3"/>
</dbReference>
<comment type="similarity">
    <text evidence="5">Belongs to the NRP synthetase family.</text>
</comment>
<dbReference type="Gene3D" id="3.30.559.30">
    <property type="entry name" value="Nonribosomal peptide synthetase, condensation domain"/>
    <property type="match status" value="6"/>
</dbReference>
<evidence type="ECO:0000256" key="4">
    <source>
        <dbReference type="ARBA" id="ARBA00022598"/>
    </source>
</evidence>
<keyword evidence="2" id="KW-0596">Phosphopantetheine</keyword>
<evidence type="ECO:0000256" key="5">
    <source>
        <dbReference type="ARBA" id="ARBA00029454"/>
    </source>
</evidence>
<dbReference type="FunFam" id="3.30.300.30:FF:000033">
    <property type="entry name" value="Nonribosomal siderophore peptide synthase SidC"/>
    <property type="match status" value="1"/>
</dbReference>
<comment type="pathway">
    <text evidence="1">Siderophore biosynthesis.</text>
</comment>
<evidence type="ECO:0000256" key="2">
    <source>
        <dbReference type="ARBA" id="ARBA00022450"/>
    </source>
</evidence>
<feature type="domain" description="Carrier" evidence="6">
    <location>
        <begin position="3203"/>
        <end position="3280"/>
    </location>
</feature>
<dbReference type="Gene3D" id="3.40.50.12780">
    <property type="entry name" value="N-terminal domain of ligase-like"/>
    <property type="match status" value="3"/>
</dbReference>
<dbReference type="InterPro" id="IPR020806">
    <property type="entry name" value="PKS_PP-bd"/>
</dbReference>
<dbReference type="InterPro" id="IPR010071">
    <property type="entry name" value="AA_adenyl_dom"/>
</dbReference>
<accession>A0AAN7W3S8</accession>
<dbReference type="GO" id="GO:0010106">
    <property type="term" value="P:cellular response to iron ion starvation"/>
    <property type="evidence" value="ECO:0007669"/>
    <property type="project" value="UniProtKB-ARBA"/>
</dbReference>
<dbReference type="Pfam" id="PF00501">
    <property type="entry name" value="AMP-binding"/>
    <property type="match status" value="3"/>
</dbReference>
<dbReference type="NCBIfam" id="NF003417">
    <property type="entry name" value="PRK04813.1"/>
    <property type="match status" value="3"/>
</dbReference>
<comment type="caution">
    <text evidence="7">The sequence shown here is derived from an EMBL/GenBank/DDBJ whole genome shotgun (WGS) entry which is preliminary data.</text>
</comment>
<feature type="domain" description="Carrier" evidence="6">
    <location>
        <begin position="2139"/>
        <end position="2212"/>
    </location>
</feature>
<dbReference type="Proteomes" id="UP001310594">
    <property type="component" value="Unassembled WGS sequence"/>
</dbReference>
<dbReference type="SUPFAM" id="SSF47336">
    <property type="entry name" value="ACP-like"/>
    <property type="match status" value="6"/>
</dbReference>
<gene>
    <name evidence="7" type="ORF">LTR97_006857</name>
</gene>
<dbReference type="GO" id="GO:0031169">
    <property type="term" value="P:ferrichrome biosynthetic process"/>
    <property type="evidence" value="ECO:0007669"/>
    <property type="project" value="UniProtKB-ARBA"/>
</dbReference>
<dbReference type="GO" id="GO:0005737">
    <property type="term" value="C:cytoplasm"/>
    <property type="evidence" value="ECO:0007669"/>
    <property type="project" value="TreeGrafter"/>
</dbReference>
<evidence type="ECO:0000313" key="8">
    <source>
        <dbReference type="Proteomes" id="UP001310594"/>
    </source>
</evidence>
<dbReference type="InterPro" id="IPR036736">
    <property type="entry name" value="ACP-like_sf"/>
</dbReference>
<reference evidence="7" key="1">
    <citation type="submission" date="2023-08" db="EMBL/GenBank/DDBJ databases">
        <title>Black Yeasts Isolated from many extreme environments.</title>
        <authorList>
            <person name="Coleine C."/>
            <person name="Stajich J.E."/>
            <person name="Selbmann L."/>
        </authorList>
    </citation>
    <scope>NUCLEOTIDE SEQUENCE</scope>
    <source>
        <strain evidence="7">CCFEE 5810</strain>
    </source>
</reference>
<feature type="domain" description="Carrier" evidence="6">
    <location>
        <begin position="1594"/>
        <end position="1671"/>
    </location>
</feature>
<dbReference type="PROSITE" id="PS00012">
    <property type="entry name" value="PHOSPHOPANTETHEINE"/>
    <property type="match status" value="4"/>
</dbReference>
<keyword evidence="3" id="KW-0597">Phosphoprotein</keyword>
<dbReference type="FunFam" id="3.40.50.12780:FF:000024">
    <property type="entry name" value="Nonribosomal siderophore peptide synthase SidC"/>
    <property type="match status" value="2"/>
</dbReference>
<dbReference type="SMART" id="SM01294">
    <property type="entry name" value="PKS_PP_betabranch"/>
    <property type="match status" value="1"/>
</dbReference>
<dbReference type="InterPro" id="IPR000873">
    <property type="entry name" value="AMP-dep_synth/lig_dom"/>
</dbReference>
<dbReference type="FunFam" id="3.30.300.30:FF:000015">
    <property type="entry name" value="Nonribosomal peptide synthase SidD"/>
    <property type="match status" value="1"/>
</dbReference>
<dbReference type="CDD" id="cd19542">
    <property type="entry name" value="CT_NRPS-like"/>
    <property type="match status" value="2"/>
</dbReference>
<dbReference type="InterPro" id="IPR020845">
    <property type="entry name" value="AMP-binding_CS"/>
</dbReference>